<protein>
    <submittedName>
        <fullName evidence="1">Uncharacterized protein</fullName>
    </submittedName>
</protein>
<proteinExistence type="predicted"/>
<sequence length="80" mass="9718">MRLENNERYSIDDAFNYEEEFETEIQFLMKKHNLKRQDIRILADHPCGEDVLYIKGKFAGYLDEYFYSKDMGIDMHMRVV</sequence>
<dbReference type="RefSeq" id="YP_803125.1">
    <property type="nucleotide sequence ID" value="NC_008515.1"/>
</dbReference>
<dbReference type="KEGG" id="vg:4405502"/>
<organism evidence="1 2">
    <name type="scientific">Escherichia phage RB32</name>
    <dbReference type="NCBI Taxonomy" id="2681602"/>
    <lineage>
        <taxon>Viruses</taxon>
        <taxon>Duplodnaviria</taxon>
        <taxon>Heunggongvirae</taxon>
        <taxon>Uroviricota</taxon>
        <taxon>Caudoviricetes</taxon>
        <taxon>Pantevenvirales</taxon>
        <taxon>Straboviridae</taxon>
        <taxon>Tevenvirinae</taxon>
        <taxon>Tequatrovirus</taxon>
        <taxon>Enterobacteria phage RB32</taxon>
    </lineage>
</organism>
<dbReference type="GeneID" id="4405502"/>
<accession>Q06EE3</accession>
<dbReference type="EMBL" id="DQ904452">
    <property type="protein sequence ID" value="ABI95007.1"/>
    <property type="molecule type" value="Genomic_DNA"/>
</dbReference>
<evidence type="ECO:0000313" key="2">
    <source>
        <dbReference type="Proteomes" id="UP000000912"/>
    </source>
</evidence>
<evidence type="ECO:0000313" key="1">
    <source>
        <dbReference type="EMBL" id="ABI95007.1"/>
    </source>
</evidence>
<reference evidence="1 2" key="1">
    <citation type="submission" date="2006-08" db="EMBL/GenBank/DDBJ databases">
        <title>Comparative analysis of close relatives of Bacteriophage T4.</title>
        <authorList>
            <person name="Nolan J.M."/>
            <person name="Rowe R.D."/>
            <person name="Timpte C.S."/>
            <person name="Schluchter W.M."/>
        </authorList>
    </citation>
    <scope>NUCLEOTIDE SEQUENCE</scope>
</reference>
<keyword evidence="2" id="KW-1185">Reference proteome</keyword>
<dbReference type="Proteomes" id="UP000000912">
    <property type="component" value="Segment"/>
</dbReference>
<name>Q06EE3_BPR32</name>
<gene>
    <name evidence="1" type="primary">uvsY.-1</name>
    <name evidence="1" type="ORF">RB32ORF183c</name>
</gene>